<evidence type="ECO:0000256" key="3">
    <source>
        <dbReference type="ARBA" id="ARBA00023002"/>
    </source>
</evidence>
<proteinExistence type="inferred from homology"/>
<gene>
    <name evidence="6" type="ORF">ACHAW5_002452</name>
</gene>
<dbReference type="Pfam" id="PF05118">
    <property type="entry name" value="Asp_Arg_Hydrox"/>
    <property type="match status" value="1"/>
</dbReference>
<evidence type="ECO:0000313" key="6">
    <source>
        <dbReference type="EMBL" id="KAL3785584.1"/>
    </source>
</evidence>
<evidence type="ECO:0000313" key="7">
    <source>
        <dbReference type="Proteomes" id="UP001530315"/>
    </source>
</evidence>
<dbReference type="PANTHER" id="PTHR46332:SF5">
    <property type="entry name" value="ASPARTATE BETA-HYDROXYLASE DOMAIN CONTAINING 2"/>
    <property type="match status" value="1"/>
</dbReference>
<comment type="similarity">
    <text evidence="1">Belongs to the aspartyl/asparaginyl beta-hydroxylase family.</text>
</comment>
<feature type="compositionally biased region" description="Basic residues" evidence="4">
    <location>
        <begin position="68"/>
        <end position="77"/>
    </location>
</feature>
<dbReference type="EMBL" id="JALLAZ020000881">
    <property type="protein sequence ID" value="KAL3785584.1"/>
    <property type="molecule type" value="Genomic_DNA"/>
</dbReference>
<protein>
    <recommendedName>
        <fullName evidence="5">Aspartyl/asparaginy/proline hydroxylase domain-containing protein</fullName>
    </recommendedName>
</protein>
<dbReference type="InterPro" id="IPR027443">
    <property type="entry name" value="IPNS-like_sf"/>
</dbReference>
<dbReference type="PANTHER" id="PTHR46332">
    <property type="entry name" value="ASPARTATE BETA-HYDROXYLASE DOMAIN-CONTAINING PROTEIN 2"/>
    <property type="match status" value="1"/>
</dbReference>
<dbReference type="InterPro" id="IPR051821">
    <property type="entry name" value="Asp/Asn_beta-hydroxylase"/>
</dbReference>
<organism evidence="6 7">
    <name type="scientific">Stephanodiscus triporus</name>
    <dbReference type="NCBI Taxonomy" id="2934178"/>
    <lineage>
        <taxon>Eukaryota</taxon>
        <taxon>Sar</taxon>
        <taxon>Stramenopiles</taxon>
        <taxon>Ochrophyta</taxon>
        <taxon>Bacillariophyta</taxon>
        <taxon>Coscinodiscophyceae</taxon>
        <taxon>Thalassiosirophycidae</taxon>
        <taxon>Stephanodiscales</taxon>
        <taxon>Stephanodiscaceae</taxon>
        <taxon>Stephanodiscus</taxon>
    </lineage>
</organism>
<evidence type="ECO:0000259" key="5">
    <source>
        <dbReference type="Pfam" id="PF05118"/>
    </source>
</evidence>
<keyword evidence="2" id="KW-0223">Dioxygenase</keyword>
<evidence type="ECO:0000256" key="4">
    <source>
        <dbReference type="SAM" id="MobiDB-lite"/>
    </source>
</evidence>
<comment type="caution">
    <text evidence="6">The sequence shown here is derived from an EMBL/GenBank/DDBJ whole genome shotgun (WGS) entry which is preliminary data.</text>
</comment>
<feature type="domain" description="Aspartyl/asparaginy/proline hydroxylase" evidence="5">
    <location>
        <begin position="224"/>
        <end position="389"/>
    </location>
</feature>
<reference evidence="6 7" key="1">
    <citation type="submission" date="2024-10" db="EMBL/GenBank/DDBJ databases">
        <title>Updated reference genomes for cyclostephanoid diatoms.</title>
        <authorList>
            <person name="Roberts W.R."/>
            <person name="Alverson A.J."/>
        </authorList>
    </citation>
    <scope>NUCLEOTIDE SEQUENCE [LARGE SCALE GENOMIC DNA]</scope>
    <source>
        <strain evidence="6 7">AJA276-08</strain>
    </source>
</reference>
<dbReference type="Proteomes" id="UP001530315">
    <property type="component" value="Unassembled WGS sequence"/>
</dbReference>
<dbReference type="InterPro" id="IPR007803">
    <property type="entry name" value="Asp/Arg/Pro-Hydrxlase"/>
</dbReference>
<evidence type="ECO:0000256" key="2">
    <source>
        <dbReference type="ARBA" id="ARBA00022964"/>
    </source>
</evidence>
<evidence type="ECO:0000256" key="1">
    <source>
        <dbReference type="ARBA" id="ARBA00007730"/>
    </source>
</evidence>
<accession>A0ABD3PCS0</accession>
<keyword evidence="3" id="KW-0560">Oxidoreductase</keyword>
<dbReference type="AlphaFoldDB" id="A0ABD3PCS0"/>
<dbReference type="GO" id="GO:0051213">
    <property type="term" value="F:dioxygenase activity"/>
    <property type="evidence" value="ECO:0007669"/>
    <property type="project" value="UniProtKB-KW"/>
</dbReference>
<dbReference type="Gene3D" id="2.60.120.330">
    <property type="entry name" value="B-lactam Antibiotic, Isopenicillin N Synthase, Chain"/>
    <property type="match status" value="1"/>
</dbReference>
<keyword evidence="7" id="KW-1185">Reference proteome</keyword>
<sequence>MVPQALRIAALIGILARTATFIFADAFAPTCPQLQQNQQPQVYTSPSRQFAKKGGGGGFGSSSSGTPPKRKAARGKSGRGDDLISALNDDGPREEEEKKKSFSRTFVKADQDRLLNDLAARSARTIIGRAVAKSPDYGSPDMDPFWSLLPSLISTKFPAATDDELRRVAGMVEFSLGSRGLLEDDVIANPWRPHDELHAYMPGLGETEPFLDTSRLDLCERLSENYETIAKEYEMLLENRFDRKGNDRFQSVTSMNYESGWKTMVLFYNGHRLKDFPYHLCPVTTRILESVPLAGRIAGFNRQQPGSGIPLHSDGNNMWLTCQMGIKVPPRIAKAGGDDSLVPSAHIRVGPETRHWEEGKCLLYDTTYEHETYNAHPTEERVVLHVDFFNTLKMTKLEIDVLQYIYDMREQFMKAEGVAKVGAQIL</sequence>
<feature type="region of interest" description="Disordered" evidence="4">
    <location>
        <begin position="38"/>
        <end position="103"/>
    </location>
</feature>
<name>A0ABD3PCS0_9STRA</name>
<dbReference type="SUPFAM" id="SSF51197">
    <property type="entry name" value="Clavaminate synthase-like"/>
    <property type="match status" value="1"/>
</dbReference>